<proteinExistence type="inferred from homology"/>
<dbReference type="SMART" id="SM01110">
    <property type="entry name" value="Cutinase"/>
    <property type="match status" value="1"/>
</dbReference>
<feature type="region of interest" description="Disordered" evidence="5">
    <location>
        <begin position="164"/>
        <end position="186"/>
    </location>
</feature>
<evidence type="ECO:0000256" key="2">
    <source>
        <dbReference type="ARBA" id="ARBA00022487"/>
    </source>
</evidence>
<dbReference type="PANTHER" id="PTHR33630:SF9">
    <property type="entry name" value="CUTINASE 4"/>
    <property type="match status" value="1"/>
</dbReference>
<name>A0A846XD23_9NOCA</name>
<keyword evidence="8" id="KW-1185">Reference proteome</keyword>
<keyword evidence="4" id="KW-1015">Disulfide bond</keyword>
<gene>
    <name evidence="7" type="ORF">HGA13_12190</name>
</gene>
<dbReference type="PANTHER" id="PTHR33630">
    <property type="entry name" value="CUTINASE RV1984C-RELATED-RELATED"/>
    <property type="match status" value="1"/>
</dbReference>
<keyword evidence="2" id="KW-0719">Serine esterase</keyword>
<evidence type="ECO:0000256" key="6">
    <source>
        <dbReference type="SAM" id="SignalP"/>
    </source>
</evidence>
<evidence type="ECO:0000256" key="3">
    <source>
        <dbReference type="ARBA" id="ARBA00022801"/>
    </source>
</evidence>
<organism evidence="7 8">
    <name type="scientific">Nocardia speluncae</name>
    <dbReference type="NCBI Taxonomy" id="419477"/>
    <lineage>
        <taxon>Bacteria</taxon>
        <taxon>Bacillati</taxon>
        <taxon>Actinomycetota</taxon>
        <taxon>Actinomycetes</taxon>
        <taxon>Mycobacteriales</taxon>
        <taxon>Nocardiaceae</taxon>
        <taxon>Nocardia</taxon>
    </lineage>
</organism>
<comment type="caution">
    <text evidence="7">The sequence shown here is derived from an EMBL/GenBank/DDBJ whole genome shotgun (WGS) entry which is preliminary data.</text>
</comment>
<dbReference type="Pfam" id="PF01083">
    <property type="entry name" value="Cutinase"/>
    <property type="match status" value="1"/>
</dbReference>
<evidence type="ECO:0000313" key="7">
    <source>
        <dbReference type="EMBL" id="NKY33832.1"/>
    </source>
</evidence>
<dbReference type="GO" id="GO:0052689">
    <property type="term" value="F:carboxylic ester hydrolase activity"/>
    <property type="evidence" value="ECO:0007669"/>
    <property type="project" value="UniProtKB-KW"/>
</dbReference>
<evidence type="ECO:0000256" key="1">
    <source>
        <dbReference type="ARBA" id="ARBA00007534"/>
    </source>
</evidence>
<dbReference type="Gene3D" id="3.40.50.1820">
    <property type="entry name" value="alpha/beta hydrolase"/>
    <property type="match status" value="1"/>
</dbReference>
<comment type="similarity">
    <text evidence="1">Belongs to the cutinase family.</text>
</comment>
<sequence>MRPHPTHHRPARARRRAAHTALCAAIAATTVCGAGAATADPPPGPAAADCPRWTALLVPGTFETAPPTDQAPPVGVLTTVAESLTTRYRSDIGVRTLLRTTEATSEQALAAALSTLCSQTRVVLAGNAEGAAVVGDLAAAIGNNHGPLSASQVVAVGLVSDPHRDPSTPQLGGPVAGSGVAGPRPQDFGELTDRIRTLCPEKDRYCSTFSQESPALDAVVRALTAPPGQAPTTTAPATAWPSTGELTVSRVLAQVVTVVNGLSMFAANVPAIVADLAELPALLGRGDVPRLHRVAGDLNNQFAPLVAMADGIDLRLVAHALALAAPLDTTGIAAIASEVVGVLAGLDIARIATTIGRAQEIAWNAAEILIAGDPVGAVLALSGLAPIAADLLAATASAFTGTQFPSLAQTYTATTGTGTGDPAHQDGDTAVSTGHDTAAAALLANWLTQMIDATT</sequence>
<feature type="signal peptide" evidence="6">
    <location>
        <begin position="1"/>
        <end position="39"/>
    </location>
</feature>
<dbReference type="EMBL" id="JAAXOO010000003">
    <property type="protein sequence ID" value="NKY33832.1"/>
    <property type="molecule type" value="Genomic_DNA"/>
</dbReference>
<keyword evidence="3" id="KW-0378">Hydrolase</keyword>
<reference evidence="7 8" key="1">
    <citation type="submission" date="2020-04" db="EMBL/GenBank/DDBJ databases">
        <title>MicrobeNet Type strains.</title>
        <authorList>
            <person name="Nicholson A.C."/>
        </authorList>
    </citation>
    <scope>NUCLEOTIDE SEQUENCE [LARGE SCALE GENOMIC DNA]</scope>
    <source>
        <strain evidence="7 8">DSM 45078</strain>
    </source>
</reference>
<evidence type="ECO:0000256" key="5">
    <source>
        <dbReference type="SAM" id="MobiDB-lite"/>
    </source>
</evidence>
<feature type="chain" id="PRO_5038821814" evidence="6">
    <location>
        <begin position="40"/>
        <end position="455"/>
    </location>
</feature>
<protein>
    <submittedName>
        <fullName evidence="7">Cutinase family protein</fullName>
    </submittedName>
</protein>
<keyword evidence="6" id="KW-0732">Signal</keyword>
<dbReference type="RefSeq" id="WP_068049954.1">
    <property type="nucleotide sequence ID" value="NZ_JAAXOO010000003.1"/>
</dbReference>
<dbReference type="SUPFAM" id="SSF53474">
    <property type="entry name" value="alpha/beta-Hydrolases"/>
    <property type="match status" value="1"/>
</dbReference>
<accession>A0A846XD23</accession>
<dbReference type="Proteomes" id="UP000565715">
    <property type="component" value="Unassembled WGS sequence"/>
</dbReference>
<evidence type="ECO:0000313" key="8">
    <source>
        <dbReference type="Proteomes" id="UP000565715"/>
    </source>
</evidence>
<dbReference type="AlphaFoldDB" id="A0A846XD23"/>
<dbReference type="InterPro" id="IPR029058">
    <property type="entry name" value="AB_hydrolase_fold"/>
</dbReference>
<evidence type="ECO:0000256" key="4">
    <source>
        <dbReference type="ARBA" id="ARBA00023157"/>
    </source>
</evidence>
<dbReference type="InterPro" id="IPR000675">
    <property type="entry name" value="Cutinase/axe"/>
</dbReference>